<gene>
    <name evidence="9" type="ORF">SAMN04487818_11768</name>
</gene>
<comment type="subcellular location">
    <subcellularLocation>
        <location evidence="1">Cell membrane</location>
        <topology evidence="1">Multi-pass membrane protein</topology>
    </subcellularLocation>
</comment>
<dbReference type="InterPro" id="IPR045863">
    <property type="entry name" value="CorA_TM1_TM2"/>
</dbReference>
<sequence length="318" mass="35551">MSTTRAYRGAALSEQDFPVDGLGERLAGGDTIVWVDIDHHDSADLAAVGAELGLHQLAVEDAEQRHQRPKLDQYRTHQFLAVYGTTVADDGTLTTCELSVFVTDRALVTVHDGFDMSRVTRRWDDSVVPCDRVGVLLHALLDVVVDGHLGAVSAIDDRIEELEGVVFEDSPDVRQLQRETVRLRRSLSRLRRAVLPMREIMTGLSRVDGLVDEELDPYYGDIRDHVVHASEWAESLRDHVIALRETQLTIQGNRLNLVMKKVTGWAAIIAVPTAITGFYGQNVPYPGNGEPWGFWVSSVVIVVVGVWLYAMFKRKDWL</sequence>
<evidence type="ECO:0000256" key="1">
    <source>
        <dbReference type="ARBA" id="ARBA00004651"/>
    </source>
</evidence>
<name>A0A1H9XNK7_9PSEU</name>
<evidence type="ECO:0000256" key="7">
    <source>
        <dbReference type="ARBA" id="ARBA00023136"/>
    </source>
</evidence>
<reference evidence="10" key="1">
    <citation type="submission" date="2016-10" db="EMBL/GenBank/DDBJ databases">
        <authorList>
            <person name="Varghese N."/>
            <person name="Submissions S."/>
        </authorList>
    </citation>
    <scope>NUCLEOTIDE SEQUENCE [LARGE SCALE GENOMIC DNA]</scope>
    <source>
        <strain evidence="10">DSM 44260</strain>
    </source>
</reference>
<dbReference type="CDD" id="cd12822">
    <property type="entry name" value="TmCorA-like"/>
    <property type="match status" value="1"/>
</dbReference>
<dbReference type="Gene3D" id="1.20.58.340">
    <property type="entry name" value="Magnesium transport protein CorA, transmembrane region"/>
    <property type="match status" value="2"/>
</dbReference>
<keyword evidence="4" id="KW-1003">Cell membrane</keyword>
<dbReference type="EMBL" id="FOGI01000017">
    <property type="protein sequence ID" value="SES47427.1"/>
    <property type="molecule type" value="Genomic_DNA"/>
</dbReference>
<evidence type="ECO:0000256" key="4">
    <source>
        <dbReference type="ARBA" id="ARBA00022475"/>
    </source>
</evidence>
<evidence type="ECO:0000256" key="6">
    <source>
        <dbReference type="ARBA" id="ARBA00022989"/>
    </source>
</evidence>
<evidence type="ECO:0000256" key="5">
    <source>
        <dbReference type="ARBA" id="ARBA00022692"/>
    </source>
</evidence>
<accession>A0A1H9XNK7</accession>
<dbReference type="GO" id="GO:0000287">
    <property type="term" value="F:magnesium ion binding"/>
    <property type="evidence" value="ECO:0007669"/>
    <property type="project" value="TreeGrafter"/>
</dbReference>
<keyword evidence="3" id="KW-0813">Transport</keyword>
<dbReference type="SUPFAM" id="SSF143865">
    <property type="entry name" value="CorA soluble domain-like"/>
    <property type="match status" value="1"/>
</dbReference>
<evidence type="ECO:0000313" key="9">
    <source>
        <dbReference type="EMBL" id="SES47427.1"/>
    </source>
</evidence>
<dbReference type="Gene3D" id="3.30.460.20">
    <property type="entry name" value="CorA soluble domain-like"/>
    <property type="match status" value="1"/>
</dbReference>
<dbReference type="InterPro" id="IPR045861">
    <property type="entry name" value="CorA_cytoplasmic_dom"/>
</dbReference>
<keyword evidence="5 8" id="KW-0812">Transmembrane</keyword>
<feature type="transmembrane region" description="Helical" evidence="8">
    <location>
        <begin position="292"/>
        <end position="312"/>
    </location>
</feature>
<evidence type="ECO:0000313" key="10">
    <source>
        <dbReference type="Proteomes" id="UP000199051"/>
    </source>
</evidence>
<protein>
    <submittedName>
        <fullName evidence="9">Magnesium transporter</fullName>
    </submittedName>
</protein>
<evidence type="ECO:0000256" key="2">
    <source>
        <dbReference type="ARBA" id="ARBA00009765"/>
    </source>
</evidence>
<dbReference type="STRING" id="155974.SAMN04487818_11768"/>
<dbReference type="GO" id="GO:0015095">
    <property type="term" value="F:magnesium ion transmembrane transporter activity"/>
    <property type="evidence" value="ECO:0007669"/>
    <property type="project" value="TreeGrafter"/>
</dbReference>
<keyword evidence="7 8" id="KW-0472">Membrane</keyword>
<dbReference type="Pfam" id="PF01544">
    <property type="entry name" value="CorA"/>
    <property type="match status" value="1"/>
</dbReference>
<organism evidence="9 10">
    <name type="scientific">Actinokineospora terrae</name>
    <dbReference type="NCBI Taxonomy" id="155974"/>
    <lineage>
        <taxon>Bacteria</taxon>
        <taxon>Bacillati</taxon>
        <taxon>Actinomycetota</taxon>
        <taxon>Actinomycetes</taxon>
        <taxon>Pseudonocardiales</taxon>
        <taxon>Pseudonocardiaceae</taxon>
        <taxon>Actinokineospora</taxon>
    </lineage>
</organism>
<proteinExistence type="inferred from homology"/>
<evidence type="ECO:0000256" key="3">
    <source>
        <dbReference type="ARBA" id="ARBA00022448"/>
    </source>
</evidence>
<dbReference type="PANTHER" id="PTHR46494">
    <property type="entry name" value="CORA FAMILY METAL ION TRANSPORTER (EUROFUNG)"/>
    <property type="match status" value="1"/>
</dbReference>
<comment type="similarity">
    <text evidence="2">Belongs to the CorA metal ion transporter (MIT) (TC 1.A.35) family.</text>
</comment>
<keyword evidence="6 8" id="KW-1133">Transmembrane helix</keyword>
<dbReference type="GO" id="GO:0015087">
    <property type="term" value="F:cobalt ion transmembrane transporter activity"/>
    <property type="evidence" value="ECO:0007669"/>
    <property type="project" value="TreeGrafter"/>
</dbReference>
<dbReference type="InterPro" id="IPR002523">
    <property type="entry name" value="MgTranspt_CorA/ZnTranspt_ZntB"/>
</dbReference>
<keyword evidence="10" id="KW-1185">Reference proteome</keyword>
<dbReference type="AlphaFoldDB" id="A0A1H9XNK7"/>
<dbReference type="GO" id="GO:0005886">
    <property type="term" value="C:plasma membrane"/>
    <property type="evidence" value="ECO:0007669"/>
    <property type="project" value="UniProtKB-SubCell"/>
</dbReference>
<dbReference type="SUPFAM" id="SSF144083">
    <property type="entry name" value="Magnesium transport protein CorA, transmembrane region"/>
    <property type="match status" value="1"/>
</dbReference>
<dbReference type="GO" id="GO:0050897">
    <property type="term" value="F:cobalt ion binding"/>
    <property type="evidence" value="ECO:0007669"/>
    <property type="project" value="TreeGrafter"/>
</dbReference>
<feature type="transmembrane region" description="Helical" evidence="8">
    <location>
        <begin position="262"/>
        <end position="280"/>
    </location>
</feature>
<dbReference type="Proteomes" id="UP000199051">
    <property type="component" value="Unassembled WGS sequence"/>
</dbReference>
<evidence type="ECO:0000256" key="8">
    <source>
        <dbReference type="SAM" id="Phobius"/>
    </source>
</evidence>
<dbReference type="PANTHER" id="PTHR46494:SF1">
    <property type="entry name" value="CORA FAMILY METAL ION TRANSPORTER (EUROFUNG)"/>
    <property type="match status" value="1"/>
</dbReference>
<dbReference type="RefSeq" id="WP_092786364.1">
    <property type="nucleotide sequence ID" value="NZ_FOGI01000017.1"/>
</dbReference>